<dbReference type="HAMAP" id="MF_01897">
    <property type="entry name" value="GyrA"/>
    <property type="match status" value="1"/>
</dbReference>
<comment type="miscellaneous">
    <text evidence="3">Few gyrases are as efficient as E.coli at forming negative supercoils. Not all organisms have 2 type II topoisomerases; in organisms with a single type II topoisomerase this enzyme also has to decatenate newly replicated chromosomes.</text>
</comment>
<comment type="subunit">
    <text evidence="3">Heterotetramer, composed of two GyrA and two GyrB chains. In the heterotetramer, GyrA contains the active site tyrosine that forms a transient covalent intermediate with DNA, while GyrB binds cofactors and catalyzes ATP hydrolysis.</text>
</comment>
<feature type="domain" description="Topo IIA-type catalytic" evidence="6">
    <location>
        <begin position="34"/>
        <end position="518"/>
    </location>
</feature>
<evidence type="ECO:0000256" key="4">
    <source>
        <dbReference type="PROSITE-ProRule" id="PRU01384"/>
    </source>
</evidence>
<dbReference type="Pfam" id="PF00521">
    <property type="entry name" value="DNA_topoisoIV"/>
    <property type="match status" value="1"/>
</dbReference>
<comment type="catalytic activity">
    <reaction evidence="3 4">
        <text>ATP-dependent breakage, passage and rejoining of double-stranded DNA.</text>
        <dbReference type="EC" id="5.6.2.2"/>
    </reaction>
</comment>
<evidence type="ECO:0000256" key="2">
    <source>
        <dbReference type="ARBA" id="ARBA00022840"/>
    </source>
</evidence>
<evidence type="ECO:0000313" key="8">
    <source>
        <dbReference type="Proteomes" id="UP000783588"/>
    </source>
</evidence>
<name>A0ABS6EUV5_9FIRM</name>
<dbReference type="NCBIfam" id="TIGR01063">
    <property type="entry name" value="gyrA"/>
    <property type="match status" value="1"/>
</dbReference>
<keyword evidence="2 3" id="KW-0067">ATP-binding</keyword>
<evidence type="ECO:0000259" key="6">
    <source>
        <dbReference type="PROSITE" id="PS52040"/>
    </source>
</evidence>
<organism evidence="7 8">
    <name type="scientific">Butyricicoccus intestinisimiae</name>
    <dbReference type="NCBI Taxonomy" id="2841509"/>
    <lineage>
        <taxon>Bacteria</taxon>
        <taxon>Bacillati</taxon>
        <taxon>Bacillota</taxon>
        <taxon>Clostridia</taxon>
        <taxon>Eubacteriales</taxon>
        <taxon>Butyricicoccaceae</taxon>
        <taxon>Butyricicoccus</taxon>
    </lineage>
</organism>
<evidence type="ECO:0000256" key="1">
    <source>
        <dbReference type="ARBA" id="ARBA00022741"/>
    </source>
</evidence>
<reference evidence="7 8" key="1">
    <citation type="submission" date="2021-06" db="EMBL/GenBank/DDBJ databases">
        <authorList>
            <person name="Sun Q."/>
            <person name="Li D."/>
        </authorList>
    </citation>
    <scope>NUCLEOTIDE SEQUENCE [LARGE SCALE GENOMIC DNA]</scope>
    <source>
        <strain evidence="7 8">MSJd-7</strain>
    </source>
</reference>
<proteinExistence type="inferred from homology"/>
<evidence type="ECO:0000256" key="3">
    <source>
        <dbReference type="HAMAP-Rule" id="MF_01897"/>
    </source>
</evidence>
<keyword evidence="3 4" id="KW-0413">Isomerase</keyword>
<keyword evidence="8" id="KW-1185">Reference proteome</keyword>
<dbReference type="PANTHER" id="PTHR43493">
    <property type="entry name" value="DNA GYRASE/TOPOISOMERASE SUBUNIT A"/>
    <property type="match status" value="1"/>
</dbReference>
<feature type="compositionally biased region" description="Acidic residues" evidence="5">
    <location>
        <begin position="829"/>
        <end position="841"/>
    </location>
</feature>
<dbReference type="InterPro" id="IPR050220">
    <property type="entry name" value="Type_II_DNA_Topoisomerases"/>
</dbReference>
<dbReference type="PANTHER" id="PTHR43493:SF5">
    <property type="entry name" value="DNA GYRASE SUBUNIT A, CHLOROPLASTIC_MITOCHONDRIAL"/>
    <property type="match status" value="1"/>
</dbReference>
<dbReference type="EC" id="5.6.2.2" evidence="3"/>
<dbReference type="NCBIfam" id="NF004044">
    <property type="entry name" value="PRK05561.1"/>
    <property type="match status" value="1"/>
</dbReference>
<keyword evidence="1 3" id="KW-0547">Nucleotide-binding</keyword>
<dbReference type="Pfam" id="PF03989">
    <property type="entry name" value="DNA_gyraseA_C"/>
    <property type="match status" value="6"/>
</dbReference>
<dbReference type="SMART" id="SM00434">
    <property type="entry name" value="TOP4c"/>
    <property type="match status" value="1"/>
</dbReference>
<dbReference type="Proteomes" id="UP000783588">
    <property type="component" value="Unassembled WGS sequence"/>
</dbReference>
<feature type="region of interest" description="Disordered" evidence="5">
    <location>
        <begin position="827"/>
        <end position="857"/>
    </location>
</feature>
<dbReference type="InterPro" id="IPR002205">
    <property type="entry name" value="Topo_IIA_dom_A"/>
</dbReference>
<dbReference type="InterPro" id="IPR005743">
    <property type="entry name" value="GyrA"/>
</dbReference>
<comment type="caution">
    <text evidence="7">The sequence shown here is derived from an EMBL/GenBank/DDBJ whole genome shotgun (WGS) entry which is preliminary data.</text>
</comment>
<accession>A0ABS6EUV5</accession>
<dbReference type="CDD" id="cd00187">
    <property type="entry name" value="TOP4c"/>
    <property type="match status" value="1"/>
</dbReference>
<keyword evidence="3 4" id="KW-0238">DNA-binding</keyword>
<feature type="active site" description="O-(5'-phospho-DNA)-tyrosine intermediate" evidence="3 4">
    <location>
        <position position="122"/>
    </location>
</feature>
<protein>
    <recommendedName>
        <fullName evidence="3">DNA gyrase subunit A</fullName>
        <ecNumber evidence="3">5.6.2.2</ecNumber>
    </recommendedName>
</protein>
<gene>
    <name evidence="3 7" type="primary">gyrA</name>
    <name evidence="7" type="ORF">KQI75_12705</name>
</gene>
<dbReference type="EMBL" id="JAHLQI010000009">
    <property type="protein sequence ID" value="MBU5491462.1"/>
    <property type="molecule type" value="Genomic_DNA"/>
</dbReference>
<evidence type="ECO:0000256" key="5">
    <source>
        <dbReference type="SAM" id="MobiDB-lite"/>
    </source>
</evidence>
<comment type="subcellular location">
    <subcellularLocation>
        <location evidence="3">Cytoplasm</location>
    </subcellularLocation>
</comment>
<keyword evidence="3 4" id="KW-0799">Topoisomerase</keyword>
<keyword evidence="3" id="KW-0963">Cytoplasm</keyword>
<comment type="similarity">
    <text evidence="3">Belongs to the type II topoisomerase GyrA/ParC subunit family.</text>
</comment>
<dbReference type="NCBIfam" id="NF004043">
    <property type="entry name" value="PRK05560.1"/>
    <property type="match status" value="1"/>
</dbReference>
<evidence type="ECO:0000313" key="7">
    <source>
        <dbReference type="EMBL" id="MBU5491462.1"/>
    </source>
</evidence>
<dbReference type="PROSITE" id="PS52040">
    <property type="entry name" value="TOPO_IIA"/>
    <property type="match status" value="1"/>
</dbReference>
<dbReference type="InterPro" id="IPR006691">
    <property type="entry name" value="GyrA/parC_rep"/>
</dbReference>
<feature type="short sequence motif" description="GyrA-box" evidence="3">
    <location>
        <begin position="545"/>
        <end position="551"/>
    </location>
</feature>
<comment type="function">
    <text evidence="3">A type II topoisomerase that negatively supercoils closed circular double-stranded (ds) DNA in an ATP-dependent manner to modulate DNA topology and maintain chromosomes in an underwound state. Negative supercoiling favors strand separation, and DNA replication, transcription, recombination and repair, all of which involve strand separation. Also able to catalyze the interconversion of other topological isomers of dsDNA rings, including catenanes and knotted rings. Type II topoisomerases break and join 2 DNA strands simultaneously in an ATP-dependent manner.</text>
</comment>
<sequence>MHFENQKIIPVDLEREMKKSYIDYAMSVIVGRALPDARDGLKPVHRRILYAMYEDHLTADRAYRKAATTVGNVLGRYHPHGDASVYDAMVRMAQWFSLRYPMIDGHGNFGSIDGDPPAAYRYTEARMSKLAAHMMTDIDKDTVDFMPNFDDNRKEPIVLPSRFPSMLVNGSTGIAVGMATNMPPHNLTEVINGICHVIDNPEAGLDEICQYIKGPDFPTGGVIMGRSGIRAAYATGRGKLKVRARTHFEEMPNNRTRIVATEIPYGVNKARLVESIADLVKDKRVEGISDLRDESDREGIRVVIELKRDANAQVVLNQLFHYTQLQDTFSVNNLALVNNQPRTLNLRELIDQYIEFQREIIERRSRYELKRAEKRAHILEGLKVATENIDRIIAIIRASANETEAKQNLIAETFIINQIALLGIVDGKEEYPFHLDEEQAQAIVSMRLGRLSGLERQKLVDEYNEIEGRIHELMDVLGSRQKQLEVVRTELLAIRDKFGDERRTGIEIVDDDIDIEDLIPQEDCTYTLTHRGYIKRLPTSSYRAQRRGGRGVNAMATREEDYAEVLFAASSHDNILFFSSFGKVYLLKGYQIPETSRTAKGTNLVNLLTLENGETISAMFSVPEEQYDEKHYLFFTTERGIVKRVCLADMTHIRKTGLRALSLNEGDRLIDVRLTDDTQDMLLITAKGRGIRFHESEVRAMGRSAVGVKGIELDEDDRVIGGVRARPEGEVLTITENGFGKRTPVEDYSIHHRGGKGILAHALSDATGHIAGCAVVDDDNDVLIITDDGVMIRTDVGDIRLCGRNSKGVIVMRTGDNVHVNAITRVDKEPEEELAEDEVPESAETQDVTAEETDGTE</sequence>